<evidence type="ECO:0000256" key="4">
    <source>
        <dbReference type="SAM" id="Coils"/>
    </source>
</evidence>
<comment type="caution">
    <text evidence="5">The sequence shown here is derived from an EMBL/GenBank/DDBJ whole genome shotgun (WGS) entry which is preliminary data.</text>
</comment>
<evidence type="ECO:0000313" key="6">
    <source>
        <dbReference type="Proteomes" id="UP000886891"/>
    </source>
</evidence>
<protein>
    <recommendedName>
        <fullName evidence="3">Nuclease SbcCD subunit C</fullName>
    </recommendedName>
</protein>
<sequence length="1129" mass="126773">MKPINLVFQGIANRSETYDFGNRAGGCIVLPDADLPLVRQAVVLALFGAGNDSVDLTLPVQIEFKFALGEEEYTLIRRFDADEGGHVAETAIITDLAEQVVYAEGKAEVDAYVADRLGLKVNAFERLFAIDLADADAINADATVRESFIAEHLSGIATPDEVITNFADLSEKEAGLMAKIEGIDPVTRDQIQEHKLVVDSDTIRLNEIRKEMDEVQTDIKYAAEYQQNLDNYYQSTANLEKLREREPEIEGIKEREKRGRLARSIEGVVTRYDSVKAEAQALRASLADQEAKIEGLQKKLTEGKAAQKSLEEKFVYHNARVEEYRNALNRIIADGAADPTTLKINNEVQSYYADADRQIAELTERKDAVDAEVEALQREVAALRAKEQDIRNAAAYKSAVYRGAALEGLRSRIASEIEGGEKAIADLEKRLVELYENGEGVDKKVRELRATTDSLLAKIKGRHNTVHEAIDADALQKITLYLNHIMASNYSIELDAVLKKIEDVERANATYVARTEEKRAAIAEVKAHLARLEERYRLLNEKLTEYLSYNRLRDISDDIEYGSHCPVCDGFVAYKKKLPLRDTKAIESQMDAVKAEIEKDRALLVSATHDVGQLESAVTVSEQYRNALIETRDARKAVLDDILKKFGCADTAELRQKSEQAAARSNTLTRVLERYYQTEAELRQNTEALTKIKDEISYIESSTLPAERDRLDANKAALAEADAAYAELEGYFNGESATSLAEKLEVVERETETTIAERETKEERLRELSDQQEEYFRTLMLLSTRSVKVEADGVEMEYSDVVAKVIMRLMHGITAEIEKNEAEKDVAKVRLAAVRKVNAETEDAIAAQKEQTIASRAAIEASEKVAEEIFNEYKESFDLLKVRSHADLEQYLESEETLDGYRDQTNQYADEVVAIREQLNIYADRVNALGDYFDAVEDNKFKLEKLRAEEQVAISALNESRVEQGSMEHRYKELVESNQHLAHLQSRLKKIEDLAPAISEGAIIAKDLAALIAERQEGIVKTVSADRYGIRMEEDGHIALINNRRNGKEVLPEKYTKEERMLIRFSAAAAYNRIVTELLGGETTPIMVLEEDACDKAQIGVLAEYARNNDLIVMPRNENAFFKAASKLS</sequence>
<feature type="coiled-coil region" evidence="4">
    <location>
        <begin position="272"/>
        <end position="313"/>
    </location>
</feature>
<dbReference type="Gene3D" id="3.40.50.300">
    <property type="entry name" value="P-loop containing nucleotide triphosphate hydrolases"/>
    <property type="match status" value="1"/>
</dbReference>
<evidence type="ECO:0000256" key="1">
    <source>
        <dbReference type="ARBA" id="ARBA00006930"/>
    </source>
</evidence>
<dbReference type="EMBL" id="DVOH01000024">
    <property type="protein sequence ID" value="HIV00191.1"/>
    <property type="molecule type" value="Genomic_DNA"/>
</dbReference>
<dbReference type="InterPro" id="IPR027417">
    <property type="entry name" value="P-loop_NTPase"/>
</dbReference>
<proteinExistence type="inferred from homology"/>
<dbReference type="PANTHER" id="PTHR32114">
    <property type="entry name" value="ABC TRANSPORTER ABCH.3"/>
    <property type="match status" value="1"/>
</dbReference>
<feature type="coiled-coil region" evidence="4">
    <location>
        <begin position="487"/>
        <end position="549"/>
    </location>
</feature>
<keyword evidence="4" id="KW-0175">Coiled coil</keyword>
<evidence type="ECO:0000256" key="3">
    <source>
        <dbReference type="ARBA" id="ARBA00013368"/>
    </source>
</evidence>
<accession>A0A9D1SXZ9</accession>
<organism evidence="5 6">
    <name type="scientific">Candidatus Stercoripulliclostridium merdipullorum</name>
    <dbReference type="NCBI Taxonomy" id="2840952"/>
    <lineage>
        <taxon>Bacteria</taxon>
        <taxon>Bacillati</taxon>
        <taxon>Bacillota</taxon>
        <taxon>Clostridia</taxon>
        <taxon>Eubacteriales</taxon>
        <taxon>Candidatus Stercoripulliclostridium</taxon>
    </lineage>
</organism>
<comment type="similarity">
    <text evidence="1">Belongs to the SMC family. SbcC subfamily.</text>
</comment>
<evidence type="ECO:0000313" key="5">
    <source>
        <dbReference type="EMBL" id="HIV00191.1"/>
    </source>
</evidence>
<evidence type="ECO:0000256" key="2">
    <source>
        <dbReference type="ARBA" id="ARBA00011322"/>
    </source>
</evidence>
<gene>
    <name evidence="5" type="ORF">IAB14_03635</name>
</gene>
<dbReference type="AlphaFoldDB" id="A0A9D1SXZ9"/>
<reference evidence="5" key="1">
    <citation type="submission" date="2020-10" db="EMBL/GenBank/DDBJ databases">
        <authorList>
            <person name="Gilroy R."/>
        </authorList>
    </citation>
    <scope>NUCLEOTIDE SEQUENCE</scope>
    <source>
        <strain evidence="5">23406</strain>
    </source>
</reference>
<feature type="coiled-coil region" evidence="4">
    <location>
        <begin position="345"/>
        <end position="393"/>
    </location>
</feature>
<name>A0A9D1SXZ9_9FIRM</name>
<dbReference type="Gene3D" id="1.10.287.1490">
    <property type="match status" value="1"/>
</dbReference>
<comment type="subunit">
    <text evidence="2">Heterodimer of SbcC and SbcD.</text>
</comment>
<feature type="coiled-coil region" evidence="4">
    <location>
        <begin position="751"/>
        <end position="778"/>
    </location>
</feature>
<reference evidence="5" key="2">
    <citation type="journal article" date="2021" name="PeerJ">
        <title>Extensive microbial diversity within the chicken gut microbiome revealed by metagenomics and culture.</title>
        <authorList>
            <person name="Gilroy R."/>
            <person name="Ravi A."/>
            <person name="Getino M."/>
            <person name="Pursley I."/>
            <person name="Horton D.L."/>
            <person name="Alikhan N.F."/>
            <person name="Baker D."/>
            <person name="Gharbi K."/>
            <person name="Hall N."/>
            <person name="Watson M."/>
            <person name="Adriaenssens E.M."/>
            <person name="Foster-Nyarko E."/>
            <person name="Jarju S."/>
            <person name="Secka A."/>
            <person name="Antonio M."/>
            <person name="Oren A."/>
            <person name="Chaudhuri R.R."/>
            <person name="La Ragione R."/>
            <person name="Hildebrand F."/>
            <person name="Pallen M.J."/>
        </authorList>
    </citation>
    <scope>NUCLEOTIDE SEQUENCE</scope>
    <source>
        <strain evidence="5">23406</strain>
    </source>
</reference>
<dbReference type="Proteomes" id="UP000886891">
    <property type="component" value="Unassembled WGS sequence"/>
</dbReference>
<dbReference type="PANTHER" id="PTHR32114:SF2">
    <property type="entry name" value="ABC TRANSPORTER ABCH.3"/>
    <property type="match status" value="1"/>
</dbReference>